<dbReference type="Gene3D" id="3.40.630.30">
    <property type="match status" value="1"/>
</dbReference>
<dbReference type="CDD" id="cd04301">
    <property type="entry name" value="NAT_SF"/>
    <property type="match status" value="1"/>
</dbReference>
<dbReference type="Pfam" id="PF00583">
    <property type="entry name" value="Acetyltransf_1"/>
    <property type="match status" value="1"/>
</dbReference>
<dbReference type="AlphaFoldDB" id="A0A1Y3M904"/>
<sequence>MDITIRKATEKDIKGIAKVHVDSWKITYKGIISDEIIDNATYESREKQWENIFKQAVGNEYRYVAETFDQKIIGFIDGGHERTGKYNCDGELYAIYLLKEYQGNKLGKRLFQELVSEFIKNDMSSVLVWVVSSNPSKLFYEKFRPELIDTKFLKRLDVEETAYCWRNIKSLYKSLT</sequence>
<dbReference type="Proteomes" id="UP000195321">
    <property type="component" value="Unassembled WGS sequence"/>
</dbReference>
<evidence type="ECO:0000313" key="2">
    <source>
        <dbReference type="Proteomes" id="UP000195321"/>
    </source>
</evidence>
<accession>A0A1Y3M904</accession>
<evidence type="ECO:0000313" key="1">
    <source>
        <dbReference type="EMBL" id="OUM46576.1"/>
    </source>
</evidence>
<dbReference type="SUPFAM" id="SSF55729">
    <property type="entry name" value="Acyl-CoA N-acyltransferases (Nat)"/>
    <property type="match status" value="1"/>
</dbReference>
<proteinExistence type="predicted"/>
<comment type="caution">
    <text evidence="1">The sequence shown here is derived from an EMBL/GenBank/DDBJ whole genome shotgun (WGS) entry which is preliminary data.</text>
</comment>
<dbReference type="EMBL" id="MWPX01000041">
    <property type="protein sequence ID" value="OUM46576.1"/>
    <property type="molecule type" value="Genomic_DNA"/>
</dbReference>
<gene>
    <name evidence="1" type="ORF">BW425_23065</name>
</gene>
<dbReference type="RefSeq" id="WP_016114544.1">
    <property type="nucleotide sequence ID" value="NZ_CP189809.1"/>
</dbReference>
<keyword evidence="1" id="KW-0808">Transferase</keyword>
<dbReference type="InterPro" id="IPR000182">
    <property type="entry name" value="GNAT_dom"/>
</dbReference>
<organism evidence="1 2">
    <name type="scientific">Bacillus pseudomycoides</name>
    <dbReference type="NCBI Taxonomy" id="64104"/>
    <lineage>
        <taxon>Bacteria</taxon>
        <taxon>Bacillati</taxon>
        <taxon>Bacillota</taxon>
        <taxon>Bacilli</taxon>
        <taxon>Bacillales</taxon>
        <taxon>Bacillaceae</taxon>
        <taxon>Bacillus</taxon>
        <taxon>Bacillus cereus group</taxon>
    </lineage>
</organism>
<reference evidence="1 2" key="1">
    <citation type="submission" date="2017-02" db="EMBL/GenBank/DDBJ databases">
        <title>Bacillus pseudomycoides isolate FSL K6-0042.</title>
        <authorList>
            <person name="Kovac J."/>
        </authorList>
    </citation>
    <scope>NUCLEOTIDE SEQUENCE [LARGE SCALE GENOMIC DNA]</scope>
    <source>
        <strain evidence="1 2">FSL K6-0042</strain>
    </source>
</reference>
<dbReference type="GO" id="GO:0016747">
    <property type="term" value="F:acyltransferase activity, transferring groups other than amino-acyl groups"/>
    <property type="evidence" value="ECO:0007669"/>
    <property type="project" value="InterPro"/>
</dbReference>
<dbReference type="PROSITE" id="PS51186">
    <property type="entry name" value="GNAT"/>
    <property type="match status" value="1"/>
</dbReference>
<name>A0A1Y3M904_9BACI</name>
<protein>
    <submittedName>
        <fullName evidence="1">N-acetyltransferase</fullName>
    </submittedName>
</protein>
<dbReference type="InterPro" id="IPR016181">
    <property type="entry name" value="Acyl_CoA_acyltransferase"/>
</dbReference>